<keyword evidence="2" id="KW-1185">Reference proteome</keyword>
<dbReference type="STRING" id="5288.A0A5C5G5T2"/>
<gene>
    <name evidence="1" type="ORF">DMC30DRAFT_413749</name>
</gene>
<sequence length="253" mass="27533">MTDNTLECGGVPVAPTSEGYAHHWAIGVHAGLAPLAHLLPSSDVVCIFLDAVERDGGIPTQLLVTAGTENDGACLAQVALYQEHDPANQSGSLPVVYSPAFQNGTASFWARFARAEGRTLRQVIEQGSETAYNYDDELHVAVARWVLYHLIQIRLDDFADMVNTTRTRLQRGPGGPTSDHIPDEVRAAGSSYLLPVRAAAIAAQRSMLQQREGFFEPAFDDAAMQAWEELGSPELSCESVWDLWAQVVDRMAP</sequence>
<organism evidence="1 2">
    <name type="scientific">Rhodotorula diobovata</name>
    <dbReference type="NCBI Taxonomy" id="5288"/>
    <lineage>
        <taxon>Eukaryota</taxon>
        <taxon>Fungi</taxon>
        <taxon>Dikarya</taxon>
        <taxon>Basidiomycota</taxon>
        <taxon>Pucciniomycotina</taxon>
        <taxon>Microbotryomycetes</taxon>
        <taxon>Sporidiobolales</taxon>
        <taxon>Sporidiobolaceae</taxon>
        <taxon>Rhodotorula</taxon>
    </lineage>
</organism>
<proteinExistence type="predicted"/>
<dbReference type="Proteomes" id="UP000311382">
    <property type="component" value="Unassembled WGS sequence"/>
</dbReference>
<evidence type="ECO:0000313" key="2">
    <source>
        <dbReference type="Proteomes" id="UP000311382"/>
    </source>
</evidence>
<protein>
    <submittedName>
        <fullName evidence="1">Uncharacterized protein</fullName>
    </submittedName>
</protein>
<accession>A0A5C5G5T2</accession>
<dbReference type="OrthoDB" id="2974164at2759"/>
<dbReference type="AlphaFoldDB" id="A0A5C5G5T2"/>
<name>A0A5C5G5T2_9BASI</name>
<dbReference type="EMBL" id="SOZI01000007">
    <property type="protein sequence ID" value="TNY23836.1"/>
    <property type="molecule type" value="Genomic_DNA"/>
</dbReference>
<evidence type="ECO:0000313" key="1">
    <source>
        <dbReference type="EMBL" id="TNY23836.1"/>
    </source>
</evidence>
<comment type="caution">
    <text evidence="1">The sequence shown here is derived from an EMBL/GenBank/DDBJ whole genome shotgun (WGS) entry which is preliminary data.</text>
</comment>
<reference evidence="1 2" key="1">
    <citation type="submission" date="2019-03" db="EMBL/GenBank/DDBJ databases">
        <title>Rhodosporidium diobovatum UCD-FST 08-225 genome sequencing, assembly, and annotation.</title>
        <authorList>
            <person name="Fakankun I.U."/>
            <person name="Fristensky B."/>
            <person name="Levin D.B."/>
        </authorList>
    </citation>
    <scope>NUCLEOTIDE SEQUENCE [LARGE SCALE GENOMIC DNA]</scope>
    <source>
        <strain evidence="1 2">UCD-FST 08-225</strain>
    </source>
</reference>